<dbReference type="OrthoDB" id="7422307at2759"/>
<dbReference type="EMBL" id="BGPR01110243">
    <property type="protein sequence ID" value="GBM88483.1"/>
    <property type="molecule type" value="Genomic_DNA"/>
</dbReference>
<dbReference type="EMBL" id="BGPR01110245">
    <property type="protein sequence ID" value="GBM88487.1"/>
    <property type="molecule type" value="Genomic_DNA"/>
</dbReference>
<evidence type="ECO:0000313" key="3">
    <source>
        <dbReference type="EMBL" id="GBM88494.1"/>
    </source>
</evidence>
<dbReference type="EMBL" id="BGPR01110247">
    <property type="protein sequence ID" value="GBM88494.1"/>
    <property type="molecule type" value="Genomic_DNA"/>
</dbReference>
<comment type="caution">
    <text evidence="2">The sequence shown here is derived from an EMBL/GenBank/DDBJ whole genome shotgun (WGS) entry which is preliminary data.</text>
</comment>
<evidence type="ECO:0000313" key="5">
    <source>
        <dbReference type="Proteomes" id="UP000499080"/>
    </source>
</evidence>
<name>A0A4Y2JEM5_ARAVE</name>
<evidence type="ECO:0000313" key="1">
    <source>
        <dbReference type="EMBL" id="GBM88483.1"/>
    </source>
</evidence>
<evidence type="ECO:0000313" key="4">
    <source>
        <dbReference type="EMBL" id="GBM88531.1"/>
    </source>
</evidence>
<dbReference type="AlphaFoldDB" id="A0A4Y2JEM5"/>
<reference evidence="2 5" key="1">
    <citation type="journal article" date="2019" name="Sci. Rep.">
        <title>Orb-weaving spider Araneus ventricosus genome elucidates the spidroin gene catalogue.</title>
        <authorList>
            <person name="Kono N."/>
            <person name="Nakamura H."/>
            <person name="Ohtoshi R."/>
            <person name="Moran D.A.P."/>
            <person name="Shinohara A."/>
            <person name="Yoshida Y."/>
            <person name="Fujiwara M."/>
            <person name="Mori M."/>
            <person name="Tomita M."/>
            <person name="Arakawa K."/>
        </authorList>
    </citation>
    <scope>NUCLEOTIDE SEQUENCE [LARGE SCALE GENOMIC DNA]</scope>
</reference>
<proteinExistence type="predicted"/>
<accession>A0A4Y2JEM5</accession>
<evidence type="ECO:0000313" key="2">
    <source>
        <dbReference type="EMBL" id="GBM88487.1"/>
    </source>
</evidence>
<gene>
    <name evidence="1" type="ORF">AVEN_19495_1</name>
    <name evidence="4" type="ORF">AVEN_212410_1</name>
    <name evidence="2" type="ORF">AVEN_48004_1</name>
    <name evidence="3" type="ORF">AVEN_61298_1</name>
</gene>
<sequence>MRPSRGTSQRVPEMSLPHRYLPQGDRKYVEVRVLFVISHQENFTSTWRKLWPESVVECDFEGFDPVAAEHAVNEIASLVKVM</sequence>
<dbReference type="EMBL" id="BGPR01110260">
    <property type="protein sequence ID" value="GBM88531.1"/>
    <property type="molecule type" value="Genomic_DNA"/>
</dbReference>
<dbReference type="Proteomes" id="UP000499080">
    <property type="component" value="Unassembled WGS sequence"/>
</dbReference>
<protein>
    <submittedName>
        <fullName evidence="2">Uncharacterized protein</fullName>
    </submittedName>
</protein>
<organism evidence="2 5">
    <name type="scientific">Araneus ventricosus</name>
    <name type="common">Orbweaver spider</name>
    <name type="synonym">Epeira ventricosa</name>
    <dbReference type="NCBI Taxonomy" id="182803"/>
    <lineage>
        <taxon>Eukaryota</taxon>
        <taxon>Metazoa</taxon>
        <taxon>Ecdysozoa</taxon>
        <taxon>Arthropoda</taxon>
        <taxon>Chelicerata</taxon>
        <taxon>Arachnida</taxon>
        <taxon>Araneae</taxon>
        <taxon>Araneomorphae</taxon>
        <taxon>Entelegynae</taxon>
        <taxon>Araneoidea</taxon>
        <taxon>Araneidae</taxon>
        <taxon>Araneus</taxon>
    </lineage>
</organism>
<keyword evidence="5" id="KW-1185">Reference proteome</keyword>